<evidence type="ECO:0000259" key="1">
    <source>
        <dbReference type="Pfam" id="PF12867"/>
    </source>
</evidence>
<gene>
    <name evidence="2" type="ORF">BEN49_06110</name>
</gene>
<evidence type="ECO:0000313" key="2">
    <source>
        <dbReference type="EMBL" id="OGX90627.1"/>
    </source>
</evidence>
<protein>
    <recommendedName>
        <fullName evidence="1">DinB-like domain-containing protein</fullName>
    </recommendedName>
</protein>
<comment type="caution">
    <text evidence="2">The sequence shown here is derived from an EMBL/GenBank/DDBJ whole genome shotgun (WGS) entry which is preliminary data.</text>
</comment>
<accession>A0A1G1TIC7</accession>
<dbReference type="InterPro" id="IPR024775">
    <property type="entry name" value="DinB-like"/>
</dbReference>
<dbReference type="EMBL" id="MDZA01000122">
    <property type="protein sequence ID" value="OGX90627.1"/>
    <property type="molecule type" value="Genomic_DNA"/>
</dbReference>
<dbReference type="RefSeq" id="WP_070742708.1">
    <property type="nucleotide sequence ID" value="NZ_MDZA01000122.1"/>
</dbReference>
<dbReference type="AlphaFoldDB" id="A0A1G1TIC7"/>
<feature type="domain" description="DinB-like" evidence="1">
    <location>
        <begin position="11"/>
        <end position="171"/>
    </location>
</feature>
<dbReference type="Gene3D" id="1.20.120.450">
    <property type="entry name" value="dinb family like domain"/>
    <property type="match status" value="1"/>
</dbReference>
<dbReference type="SUPFAM" id="SSF109854">
    <property type="entry name" value="DinB/YfiT-like putative metalloenzymes"/>
    <property type="match status" value="1"/>
</dbReference>
<dbReference type="OrthoDB" id="979115at2"/>
<organism evidence="2 3">
    <name type="scientific">Hymenobacter coccineus</name>
    <dbReference type="NCBI Taxonomy" id="1908235"/>
    <lineage>
        <taxon>Bacteria</taxon>
        <taxon>Pseudomonadati</taxon>
        <taxon>Bacteroidota</taxon>
        <taxon>Cytophagia</taxon>
        <taxon>Cytophagales</taxon>
        <taxon>Hymenobacteraceae</taxon>
        <taxon>Hymenobacter</taxon>
    </lineage>
</organism>
<dbReference type="Pfam" id="PF12867">
    <property type="entry name" value="DinB_2"/>
    <property type="match status" value="1"/>
</dbReference>
<dbReference type="Proteomes" id="UP000177506">
    <property type="component" value="Unassembled WGS sequence"/>
</dbReference>
<name>A0A1G1TIC7_9BACT</name>
<sequence>MNHRLNLKFEQLERATQRLLATTEALGPDATLAPAPGKWAATQVVHHLLLVENSITGYVQKKLVAAEQLAKPSLLTRARIVLVNLLLRLPGLRFRAPRGVAELTHGVPVPALPAIQAEWAATRRRLEQLLNEYPGRLLDRAIYPHPRAGRITIYQVLDHLVDHLLHHQQQIDRIARSFKASPPLAAARG</sequence>
<proteinExistence type="predicted"/>
<evidence type="ECO:0000313" key="3">
    <source>
        <dbReference type="Proteomes" id="UP000177506"/>
    </source>
</evidence>
<keyword evidence="3" id="KW-1185">Reference proteome</keyword>
<reference evidence="2 3" key="1">
    <citation type="submission" date="2016-08" db="EMBL/GenBank/DDBJ databases">
        <title>Hymenobacter coccineus sp. nov., Hymenobacter lapidarius sp. nov. and Hymenobacter glacialis sp. nov., isolated from Antarctic soil.</title>
        <authorList>
            <person name="Sedlacek I."/>
            <person name="Kralova S."/>
            <person name="Kyrova K."/>
            <person name="Maslanova I."/>
            <person name="Stankova E."/>
            <person name="Vrbovska V."/>
            <person name="Nemec M."/>
            <person name="Bartak M."/>
            <person name="Svec P."/>
            <person name="Busse H.-J."/>
            <person name="Pantucek R."/>
        </authorList>
    </citation>
    <scope>NUCLEOTIDE SEQUENCE [LARGE SCALE GENOMIC DNA]</scope>
    <source>
        <strain evidence="2 3">CCM 8649</strain>
    </source>
</reference>
<dbReference type="InterPro" id="IPR034660">
    <property type="entry name" value="DinB/YfiT-like"/>
</dbReference>